<evidence type="ECO:0000313" key="2">
    <source>
        <dbReference type="Proteomes" id="UP001207468"/>
    </source>
</evidence>
<accession>A0ACC0TXG3</accession>
<evidence type="ECO:0000313" key="1">
    <source>
        <dbReference type="EMBL" id="KAI9452748.1"/>
    </source>
</evidence>
<gene>
    <name evidence="1" type="ORF">F5148DRAFT_497503</name>
</gene>
<dbReference type="EMBL" id="JAGFNK010000327">
    <property type="protein sequence ID" value="KAI9452748.1"/>
    <property type="molecule type" value="Genomic_DNA"/>
</dbReference>
<sequence length="358" mass="39466">MPTCPHPSCPCGHKSISAEALIDHVRSSPWSTLYFCATCKCVCKSEAVLTHHNKKVHKTAYVSCRTCNRQYPNASALQHHFRDAPVHPTCTRCNIGFADNASMQTHITAVHPHPLASVSSSAFSCQVCNKQFSIASALEQHYRDTPVHPKCRRCNIGFVNNAAMQAHTVAVHPPIPPAAFSCRTCNVLYTSADLLERHYLEAQSHPKCTRCNIGFVDNAAMQAHTVAVHPPIPPAAFSCRACNFSYSSVDILERHYLDAQFHPKCTPCNIGFADNAAMQAHVDSIHHPIACSTCNGLRIYQEDVADHYRTSPQHPSCSVCDIGFENDEALDEVRLGVSTRQLTTQDKLTLLPARWIAA</sequence>
<protein>
    <submittedName>
        <fullName evidence="1">Uncharacterized protein</fullName>
    </submittedName>
</protein>
<organism evidence="1 2">
    <name type="scientific">Russula earlei</name>
    <dbReference type="NCBI Taxonomy" id="71964"/>
    <lineage>
        <taxon>Eukaryota</taxon>
        <taxon>Fungi</taxon>
        <taxon>Dikarya</taxon>
        <taxon>Basidiomycota</taxon>
        <taxon>Agaricomycotina</taxon>
        <taxon>Agaricomycetes</taxon>
        <taxon>Russulales</taxon>
        <taxon>Russulaceae</taxon>
        <taxon>Russula</taxon>
    </lineage>
</organism>
<keyword evidence="2" id="KW-1185">Reference proteome</keyword>
<proteinExistence type="predicted"/>
<comment type="caution">
    <text evidence="1">The sequence shown here is derived from an EMBL/GenBank/DDBJ whole genome shotgun (WGS) entry which is preliminary data.</text>
</comment>
<reference evidence="1" key="1">
    <citation type="submission" date="2021-03" db="EMBL/GenBank/DDBJ databases">
        <title>Evolutionary priming and transition to the ectomycorrhizal habit in an iconic lineage of mushroom-forming fungi: is preadaptation a requirement?</title>
        <authorList>
            <consortium name="DOE Joint Genome Institute"/>
            <person name="Looney B.P."/>
            <person name="Miyauchi S."/>
            <person name="Morin E."/>
            <person name="Drula E."/>
            <person name="Courty P.E."/>
            <person name="Chicoki N."/>
            <person name="Fauchery L."/>
            <person name="Kohler A."/>
            <person name="Kuo A."/>
            <person name="LaButti K."/>
            <person name="Pangilinan J."/>
            <person name="Lipzen A."/>
            <person name="Riley R."/>
            <person name="Andreopoulos W."/>
            <person name="He G."/>
            <person name="Johnson J."/>
            <person name="Barry K.W."/>
            <person name="Grigoriev I.V."/>
            <person name="Nagy L."/>
            <person name="Hibbett D."/>
            <person name="Henrissat B."/>
            <person name="Matheny P.B."/>
            <person name="Labbe J."/>
            <person name="Martin A.F."/>
        </authorList>
    </citation>
    <scope>NUCLEOTIDE SEQUENCE</scope>
    <source>
        <strain evidence="1">BPL698</strain>
    </source>
</reference>
<name>A0ACC0TXG3_9AGAM</name>
<dbReference type="Proteomes" id="UP001207468">
    <property type="component" value="Unassembled WGS sequence"/>
</dbReference>